<evidence type="ECO:0000313" key="1">
    <source>
        <dbReference type="EMBL" id="KAK8895410.1"/>
    </source>
</evidence>
<reference evidence="1 2" key="1">
    <citation type="submission" date="2024-04" db="EMBL/GenBank/DDBJ databases">
        <title>Tritrichomonas musculus Genome.</title>
        <authorList>
            <person name="Alves-Ferreira E."/>
            <person name="Grigg M."/>
            <person name="Lorenzi H."/>
            <person name="Galac M."/>
        </authorList>
    </citation>
    <scope>NUCLEOTIDE SEQUENCE [LARGE SCALE GENOMIC DNA]</scope>
    <source>
        <strain evidence="1 2">EAF2021</strain>
    </source>
</reference>
<protein>
    <submittedName>
        <fullName evidence="1">Uncharacterized protein</fullName>
    </submittedName>
</protein>
<comment type="caution">
    <text evidence="1">The sequence shown here is derived from an EMBL/GenBank/DDBJ whole genome shotgun (WGS) entry which is preliminary data.</text>
</comment>
<sequence length="609" mass="71208">MNFECLVDLPIVYDGLTNVNSTRFEYIGNLSQIIPLQHKKNNKINLFLLIEKQKCDLEGSLDIPASYITIRPFIKVHSDVNESVILSAKFKNGNKLQEYKNRCNKGDNIILGSNEKGLFDVYIEGYQNCNDFCIFDLGSSVIRLNRKTSSIEFLLIKLVVKKEENCYCCYISYPTLSSDISIENKLSISIYAHQTFQQQIDDFTYHPMIIPPYDKIIYAKEQPFLSGELTNKYNCIVSFSSNSRGHLLSYDETCHSKRINDTNFFYDVENIDRDNKKIVIYESSKSVDDKNINNNNNNQQPKMNFNLLLTEIQASFIDSEMHELFLIELSKVSLNIDDKIDFSIEGFAINDMYSASLSPVVLHGKETPFLNVKILSKYPLKTLMFEDISIKLAPIQLYIDFQFIGDFIALMKEISGYFKQFKFDYNFLFNIFSTKKFSINNICANLTPNCLLYRKYRFSHKDDFYFSYFKIPFSRVLTIDFQEINMYNVEAPIINFFQTIPYFYMNQFTFSKGVAMFANFIFTTPKESKLFDYFLQNKTKVCFDSILEIPRRIPRAFLNGRIDDIISYTSDKYPNKPTTLQFEFQRFGPLNIVMSNLKNYIMMKRNRNG</sequence>
<dbReference type="Proteomes" id="UP001470230">
    <property type="component" value="Unassembled WGS sequence"/>
</dbReference>
<gene>
    <name evidence="1" type="ORF">M9Y10_023874</name>
</gene>
<accession>A0ABR2KWD1</accession>
<organism evidence="1 2">
    <name type="scientific">Tritrichomonas musculus</name>
    <dbReference type="NCBI Taxonomy" id="1915356"/>
    <lineage>
        <taxon>Eukaryota</taxon>
        <taxon>Metamonada</taxon>
        <taxon>Parabasalia</taxon>
        <taxon>Tritrichomonadida</taxon>
        <taxon>Tritrichomonadidae</taxon>
        <taxon>Tritrichomonas</taxon>
    </lineage>
</organism>
<dbReference type="EMBL" id="JAPFFF010000003">
    <property type="protein sequence ID" value="KAK8895410.1"/>
    <property type="molecule type" value="Genomic_DNA"/>
</dbReference>
<name>A0ABR2KWD1_9EUKA</name>
<keyword evidence="2" id="KW-1185">Reference proteome</keyword>
<evidence type="ECO:0000313" key="2">
    <source>
        <dbReference type="Proteomes" id="UP001470230"/>
    </source>
</evidence>
<proteinExistence type="predicted"/>